<name>A0ABX2D5B2_9CYAN</name>
<dbReference type="Pfam" id="PF00931">
    <property type="entry name" value="NB-ARC"/>
    <property type="match status" value="1"/>
</dbReference>
<feature type="domain" description="NB-ARC" evidence="1">
    <location>
        <begin position="410"/>
        <end position="561"/>
    </location>
</feature>
<feature type="domain" description="CHAT" evidence="2">
    <location>
        <begin position="67"/>
        <end position="346"/>
    </location>
</feature>
<evidence type="ECO:0000259" key="1">
    <source>
        <dbReference type="Pfam" id="PF00931"/>
    </source>
</evidence>
<dbReference type="PRINTS" id="PR00364">
    <property type="entry name" value="DISEASERSIST"/>
</dbReference>
<dbReference type="PANTHER" id="PTHR47691:SF3">
    <property type="entry name" value="HTH-TYPE TRANSCRIPTIONAL REGULATOR RV0890C-RELATED"/>
    <property type="match status" value="1"/>
</dbReference>
<dbReference type="EMBL" id="SRRZ01000153">
    <property type="protein sequence ID" value="NQE37809.1"/>
    <property type="molecule type" value="Genomic_DNA"/>
</dbReference>
<evidence type="ECO:0000259" key="2">
    <source>
        <dbReference type="Pfam" id="PF12770"/>
    </source>
</evidence>
<organism evidence="3 4">
    <name type="scientific">Microcoleus asticus IPMA8</name>
    <dbReference type="NCBI Taxonomy" id="2563858"/>
    <lineage>
        <taxon>Bacteria</taxon>
        <taxon>Bacillati</taxon>
        <taxon>Cyanobacteriota</taxon>
        <taxon>Cyanophyceae</taxon>
        <taxon>Oscillatoriophycideae</taxon>
        <taxon>Oscillatoriales</taxon>
        <taxon>Microcoleaceae</taxon>
        <taxon>Microcoleus</taxon>
        <taxon>Microcoleus asticus</taxon>
    </lineage>
</organism>
<comment type="caution">
    <text evidence="3">The sequence shown here is derived from an EMBL/GenBank/DDBJ whole genome shotgun (WGS) entry which is preliminary data.</text>
</comment>
<dbReference type="InterPro" id="IPR027417">
    <property type="entry name" value="P-loop_NTPase"/>
</dbReference>
<dbReference type="Pfam" id="PF12770">
    <property type="entry name" value="CHAT"/>
    <property type="match status" value="1"/>
</dbReference>
<gene>
    <name evidence="3" type="primary">afsR_1</name>
    <name evidence="3" type="ORF">E5S67_05590</name>
</gene>
<dbReference type="RefSeq" id="WP_172192146.1">
    <property type="nucleotide sequence ID" value="NZ_CAWPPK010000061.1"/>
</dbReference>
<dbReference type="Gene3D" id="3.40.50.300">
    <property type="entry name" value="P-loop containing nucleotide triphosphate hydrolases"/>
    <property type="match status" value="1"/>
</dbReference>
<dbReference type="InterPro" id="IPR024983">
    <property type="entry name" value="CHAT_dom"/>
</dbReference>
<evidence type="ECO:0000313" key="4">
    <source>
        <dbReference type="Proteomes" id="UP000702425"/>
    </source>
</evidence>
<accession>A0ABX2D5B2</accession>
<evidence type="ECO:0000313" key="3">
    <source>
        <dbReference type="EMBL" id="NQE37809.1"/>
    </source>
</evidence>
<dbReference type="Proteomes" id="UP000702425">
    <property type="component" value="Unassembled WGS sequence"/>
</dbReference>
<reference evidence="3 4" key="1">
    <citation type="journal article" date="2020" name="Sci. Rep.">
        <title>A novel cyanobacterial geosmin producer, revising GeoA distribution and dispersion patterns in Bacteria.</title>
        <authorList>
            <person name="Churro C."/>
            <person name="Semedo-Aguiar A.P."/>
            <person name="Silva A.D."/>
            <person name="Pereira-Leal J.B."/>
            <person name="Leite R.B."/>
        </authorList>
    </citation>
    <scope>NUCLEOTIDE SEQUENCE [LARGE SCALE GENOMIC DNA]</scope>
    <source>
        <strain evidence="3 4">IPMA8</strain>
    </source>
</reference>
<dbReference type="PANTHER" id="PTHR47691">
    <property type="entry name" value="REGULATOR-RELATED"/>
    <property type="match status" value="1"/>
</dbReference>
<dbReference type="InterPro" id="IPR002182">
    <property type="entry name" value="NB-ARC"/>
</dbReference>
<protein>
    <submittedName>
        <fullName evidence="3">Regulatory protein AfsR</fullName>
    </submittedName>
</protein>
<keyword evidence="4" id="KW-1185">Reference proteome</keyword>
<proteinExistence type="predicted"/>
<dbReference type="SUPFAM" id="SSF52540">
    <property type="entry name" value="P-loop containing nucleoside triphosphate hydrolases"/>
    <property type="match status" value="1"/>
</dbReference>
<sequence length="721" mass="81364">MTKAYWNYRISVANYEHVQVQKFNDKYQPFGEPSGRLRYQDKLAEITPMLATARNNELQNPSQTRAIGEVLFEILFDDRLLHDFVDFYHRVVQQEKQLLRVELDINEQGMPEIAALPWEFMCVPARAHLGTIWLGTVTDLVFSRRRSQWIPATPIQLQKDEKLRMALAISAPQDLSPVAYEPVQEALEKLAIELADRVELLPILKSANPETVDAVLAKKPHIFHFIGHGRLVNENNREIGQIAFVDPEFEEAMWVDADYFSELFNQHRPGVVMLQACEGGMLSASQAFVGVASRVVQQNIPVVVAMQYEVTNSTACRFSRRFYQQLVQGDPVDIAAQYGRRAIALGPTQYRNRDFATPVIFMRVRDGYLFSHQEVQAESEQSTDQPIGKNNARIPANLPRSGVVAFVGRDTVMSELHQMLQQGPRVAVSAIAGMGGVGKTELALQYALKYQQIYPAGICWFSARGVDVGTQIVKFGRSFLDLNPPEDLELLDQVNFCWRRWQSGEVLLVFDDVTDYGAIKPYLPPSTAPSFKVLITTRLRLGASVNQLELEVLDESAALSLLGSDRIQSDRDSAQQLCAQLGYLPLGLELVGRFLTRKPDLSLAAMLQRLQEKRLAARALCQTDDDMTAQLGVAAAFELSWETLSESAKSLGYLLSLFAAAPIPWFLVKQFLADQDPEILEEIRDNELLNLHLLQQTNPGTYRLHPLIRDFFQTKSFAYQI</sequence>